<name>A0ABV9VPL4_9ACTN</name>
<reference evidence="2" key="1">
    <citation type="journal article" date="2019" name="Int. J. Syst. Evol. Microbiol.">
        <title>The Global Catalogue of Microorganisms (GCM) 10K type strain sequencing project: providing services to taxonomists for standard genome sequencing and annotation.</title>
        <authorList>
            <consortium name="The Broad Institute Genomics Platform"/>
            <consortium name="The Broad Institute Genome Sequencing Center for Infectious Disease"/>
            <person name="Wu L."/>
            <person name="Ma J."/>
        </authorList>
    </citation>
    <scope>NUCLEOTIDE SEQUENCE [LARGE SCALE GENOMIC DNA]</scope>
    <source>
        <strain evidence="2">CGMCC 4.7152</strain>
    </source>
</reference>
<dbReference type="Gene3D" id="3.80.10.10">
    <property type="entry name" value="Ribonuclease Inhibitor"/>
    <property type="match status" value="1"/>
</dbReference>
<evidence type="ECO:0000313" key="2">
    <source>
        <dbReference type="Proteomes" id="UP001595912"/>
    </source>
</evidence>
<proteinExistence type="predicted"/>
<keyword evidence="2" id="KW-1185">Reference proteome</keyword>
<evidence type="ECO:0008006" key="3">
    <source>
        <dbReference type="Google" id="ProtNLM"/>
    </source>
</evidence>
<organism evidence="1 2">
    <name type="scientific">Dactylosporangium cerinum</name>
    <dbReference type="NCBI Taxonomy" id="1434730"/>
    <lineage>
        <taxon>Bacteria</taxon>
        <taxon>Bacillati</taxon>
        <taxon>Actinomycetota</taxon>
        <taxon>Actinomycetes</taxon>
        <taxon>Micromonosporales</taxon>
        <taxon>Micromonosporaceae</taxon>
        <taxon>Dactylosporangium</taxon>
    </lineage>
</organism>
<comment type="caution">
    <text evidence="1">The sequence shown here is derived from an EMBL/GenBank/DDBJ whole genome shotgun (WGS) entry which is preliminary data.</text>
</comment>
<dbReference type="EMBL" id="JBHSIU010000010">
    <property type="protein sequence ID" value="MFC4997719.1"/>
    <property type="molecule type" value="Genomic_DNA"/>
</dbReference>
<dbReference type="InterPro" id="IPR032675">
    <property type="entry name" value="LRR_dom_sf"/>
</dbReference>
<gene>
    <name evidence="1" type="ORF">ACFPIJ_07760</name>
</gene>
<protein>
    <recommendedName>
        <fullName evidence="3">Leucine-rich repeat domain-containing protein</fullName>
    </recommendedName>
</protein>
<dbReference type="RefSeq" id="WP_380113949.1">
    <property type="nucleotide sequence ID" value="NZ_JBHSIU010000010.1"/>
</dbReference>
<evidence type="ECO:0000313" key="1">
    <source>
        <dbReference type="EMBL" id="MFC4997719.1"/>
    </source>
</evidence>
<sequence>MTGTPTASSPCIWSSASTASRSPRWVSSPGCGSCTCASPAGTGISSRLEDLTLHNVTLAGTACLSGLPSPRGLALKLGATRDLSVLPGLPGLEFVELWQVRALDSIDVLGACPRLTTVFLQALARVQHLPDLSGTRLAHLHLERLTGLSDLTPLRSAPLQTLWLIDMNHLRRPHLEPLIGHPTLGAAVFGLGSVARNDEAERLLGLPEPDHAPFTRHAAGAMALPPLRDEPETVG</sequence>
<accession>A0ABV9VPL4</accession>
<dbReference type="SUPFAM" id="SSF52058">
    <property type="entry name" value="L domain-like"/>
    <property type="match status" value="1"/>
</dbReference>
<dbReference type="Proteomes" id="UP001595912">
    <property type="component" value="Unassembled WGS sequence"/>
</dbReference>